<dbReference type="Proteomes" id="UP000076532">
    <property type="component" value="Unassembled WGS sequence"/>
</dbReference>
<feature type="compositionally biased region" description="Basic and acidic residues" evidence="1">
    <location>
        <begin position="35"/>
        <end position="52"/>
    </location>
</feature>
<protein>
    <submittedName>
        <fullName evidence="2">Uncharacterized protein</fullName>
    </submittedName>
</protein>
<dbReference type="AlphaFoldDB" id="A0A165YMN8"/>
<evidence type="ECO:0000313" key="2">
    <source>
        <dbReference type="EMBL" id="KZP09727.1"/>
    </source>
</evidence>
<feature type="region of interest" description="Disordered" evidence="1">
    <location>
        <begin position="35"/>
        <end position="60"/>
    </location>
</feature>
<dbReference type="EMBL" id="KV417694">
    <property type="protein sequence ID" value="KZP09727.1"/>
    <property type="molecule type" value="Genomic_DNA"/>
</dbReference>
<accession>A0A165YMN8</accession>
<organism evidence="2 3">
    <name type="scientific">Athelia psychrophila</name>
    <dbReference type="NCBI Taxonomy" id="1759441"/>
    <lineage>
        <taxon>Eukaryota</taxon>
        <taxon>Fungi</taxon>
        <taxon>Dikarya</taxon>
        <taxon>Basidiomycota</taxon>
        <taxon>Agaricomycotina</taxon>
        <taxon>Agaricomycetes</taxon>
        <taxon>Agaricomycetidae</taxon>
        <taxon>Atheliales</taxon>
        <taxon>Atheliaceae</taxon>
        <taxon>Athelia</taxon>
    </lineage>
</organism>
<gene>
    <name evidence="2" type="ORF">FIBSPDRAFT_873429</name>
</gene>
<keyword evidence="3" id="KW-1185">Reference proteome</keyword>
<proteinExistence type="predicted"/>
<sequence>MYSWVSGGGWPLDLSVSFPNSLVIYFQLALPAKEDANRSETEGGTEKKETHRFQNGMRHIAPTISTSMPRNIIPV</sequence>
<evidence type="ECO:0000256" key="1">
    <source>
        <dbReference type="SAM" id="MobiDB-lite"/>
    </source>
</evidence>
<evidence type="ECO:0000313" key="3">
    <source>
        <dbReference type="Proteomes" id="UP000076532"/>
    </source>
</evidence>
<reference evidence="2 3" key="1">
    <citation type="journal article" date="2016" name="Mol. Biol. Evol.">
        <title>Comparative Genomics of Early-Diverging Mushroom-Forming Fungi Provides Insights into the Origins of Lignocellulose Decay Capabilities.</title>
        <authorList>
            <person name="Nagy L.G."/>
            <person name="Riley R."/>
            <person name="Tritt A."/>
            <person name="Adam C."/>
            <person name="Daum C."/>
            <person name="Floudas D."/>
            <person name="Sun H."/>
            <person name="Yadav J.S."/>
            <person name="Pangilinan J."/>
            <person name="Larsson K.H."/>
            <person name="Matsuura K."/>
            <person name="Barry K."/>
            <person name="Labutti K."/>
            <person name="Kuo R."/>
            <person name="Ohm R.A."/>
            <person name="Bhattacharya S.S."/>
            <person name="Shirouzu T."/>
            <person name="Yoshinaga Y."/>
            <person name="Martin F.M."/>
            <person name="Grigoriev I.V."/>
            <person name="Hibbett D.S."/>
        </authorList>
    </citation>
    <scope>NUCLEOTIDE SEQUENCE [LARGE SCALE GENOMIC DNA]</scope>
    <source>
        <strain evidence="2 3">CBS 109695</strain>
    </source>
</reference>
<name>A0A165YMN8_9AGAM</name>